<protein>
    <submittedName>
        <fullName evidence="2">Uncharacterized protein</fullName>
    </submittedName>
</protein>
<dbReference type="Proteomes" id="UP000834611">
    <property type="component" value="Unassembled WGS sequence"/>
</dbReference>
<evidence type="ECO:0000256" key="1">
    <source>
        <dbReference type="SAM" id="MobiDB-lite"/>
    </source>
</evidence>
<dbReference type="AlphaFoldDB" id="A0A9N8H3H9"/>
<dbReference type="RefSeq" id="WP_123382793.1">
    <property type="nucleotide sequence ID" value="NZ_CAHPRV010000069.1"/>
</dbReference>
<name>A0A9N8H3H9_PRORE</name>
<sequence length="86" mass="9512">MSKGYQGIYGEIRQIVVDEIDLLAGSGIEKQEVASRIAQRCIDEIRAIPPSAGSIIKLMEQAHNQKAGKPSQKLGVMGRYEQTRKK</sequence>
<feature type="region of interest" description="Disordered" evidence="1">
    <location>
        <begin position="64"/>
        <end position="86"/>
    </location>
</feature>
<reference evidence="2" key="1">
    <citation type="submission" date="2020-05" db="EMBL/GenBank/DDBJ databases">
        <authorList>
            <person name="Delgado-Blas J."/>
        </authorList>
    </citation>
    <scope>NUCLEOTIDE SEQUENCE</scope>
    <source>
        <strain evidence="2">BB1453</strain>
    </source>
</reference>
<evidence type="ECO:0000313" key="3">
    <source>
        <dbReference type="Proteomes" id="UP000834611"/>
    </source>
</evidence>
<comment type="caution">
    <text evidence="2">The sequence shown here is derived from an EMBL/GenBank/DDBJ whole genome shotgun (WGS) entry which is preliminary data.</text>
</comment>
<accession>A0A9N8H3H9</accession>
<evidence type="ECO:0000313" key="2">
    <source>
        <dbReference type="EMBL" id="CAB5718970.1"/>
    </source>
</evidence>
<dbReference type="EMBL" id="CAHPSF010000020">
    <property type="protein sequence ID" value="CAB5718970.1"/>
    <property type="molecule type" value="Genomic_DNA"/>
</dbReference>
<proteinExistence type="predicted"/>
<organism evidence="2 3">
    <name type="scientific">Providencia rettgeri</name>
    <dbReference type="NCBI Taxonomy" id="587"/>
    <lineage>
        <taxon>Bacteria</taxon>
        <taxon>Pseudomonadati</taxon>
        <taxon>Pseudomonadota</taxon>
        <taxon>Gammaproteobacteria</taxon>
        <taxon>Enterobacterales</taxon>
        <taxon>Morganellaceae</taxon>
        <taxon>Providencia</taxon>
    </lineage>
</organism>
<gene>
    <name evidence="2" type="ORF">GHA_04486</name>
</gene>